<comment type="similarity">
    <text evidence="1">Belongs to the DprA/Smf family.</text>
</comment>
<protein>
    <submittedName>
        <fullName evidence="3">DNA processing protein</fullName>
    </submittedName>
</protein>
<dbReference type="PANTHER" id="PTHR43022:SF1">
    <property type="entry name" value="PROTEIN SMF"/>
    <property type="match status" value="1"/>
</dbReference>
<reference evidence="3 4" key="1">
    <citation type="submission" date="2016-10" db="EMBL/GenBank/DDBJ databases">
        <authorList>
            <person name="de Groot N.N."/>
        </authorList>
    </citation>
    <scope>NUCLEOTIDE SEQUENCE [LARGE SCALE GENOMIC DNA]</scope>
    <source>
        <strain evidence="3 4">DSM 21632</strain>
    </source>
</reference>
<dbReference type="InterPro" id="IPR057666">
    <property type="entry name" value="DrpA_SLOG"/>
</dbReference>
<dbReference type="OrthoDB" id="9785707at2"/>
<dbReference type="RefSeq" id="WP_091270356.1">
    <property type="nucleotide sequence ID" value="NZ_FNDK01000001.1"/>
</dbReference>
<gene>
    <name evidence="3" type="ORF">SAMN05192534_101200</name>
</gene>
<dbReference type="Pfam" id="PF02481">
    <property type="entry name" value="DNA_processg_A"/>
    <property type="match status" value="1"/>
</dbReference>
<dbReference type="NCBIfam" id="TIGR00732">
    <property type="entry name" value="dprA"/>
    <property type="match status" value="1"/>
</dbReference>
<keyword evidence="4" id="KW-1185">Reference proteome</keyword>
<dbReference type="STRING" id="568899.SAMN05192534_101200"/>
<evidence type="ECO:0000313" key="3">
    <source>
        <dbReference type="EMBL" id="SDG97488.1"/>
    </source>
</evidence>
<evidence type="ECO:0000313" key="4">
    <source>
        <dbReference type="Proteomes" id="UP000199163"/>
    </source>
</evidence>
<dbReference type="InterPro" id="IPR003488">
    <property type="entry name" value="DprA"/>
</dbReference>
<proteinExistence type="inferred from homology"/>
<dbReference type="GO" id="GO:0009294">
    <property type="term" value="P:DNA-mediated transformation"/>
    <property type="evidence" value="ECO:0007669"/>
    <property type="project" value="InterPro"/>
</dbReference>
<dbReference type="AlphaFoldDB" id="A0A1G7YLT5"/>
<organism evidence="3 4">
    <name type="scientific">Alteribacillus persepolensis</name>
    <dbReference type="NCBI Taxonomy" id="568899"/>
    <lineage>
        <taxon>Bacteria</taxon>
        <taxon>Bacillati</taxon>
        <taxon>Bacillota</taxon>
        <taxon>Bacilli</taxon>
        <taxon>Bacillales</taxon>
        <taxon>Bacillaceae</taxon>
        <taxon>Alteribacillus</taxon>
    </lineage>
</organism>
<feature type="domain" description="Smf/DprA SLOG" evidence="2">
    <location>
        <begin position="79"/>
        <end position="285"/>
    </location>
</feature>
<sequence>MTLTEKLLLLHEAPAMTWKRLMAVYQQDSTFQLPFHMPPHHLSRFFHLNPRQAASLYRFLHSRSPSEKLHHYKKANIHVLTPFHPQFPERLKQMHDPPWILYAKGNLDLLHAANSLAVVGTRKLTEYGKMAMRVLLPPLLEERVTIVSGLAAGTDTYAHMLAVQHHGTTIAVLGSGFDHIYPKGNMQLAGILAAKHLLISEYPPDLPPRKWHFPMRNRLISALSDITFITEAGKRSGSLITAHQALEQGRDVRVLPGSIFSPMSKGTNELLSEGAALVAKSEDLWCDRWKKL</sequence>
<accession>A0A1G7YLT5</accession>
<dbReference type="PANTHER" id="PTHR43022">
    <property type="entry name" value="PROTEIN SMF"/>
    <property type="match status" value="1"/>
</dbReference>
<evidence type="ECO:0000259" key="2">
    <source>
        <dbReference type="Pfam" id="PF02481"/>
    </source>
</evidence>
<dbReference type="EMBL" id="FNDK01000001">
    <property type="protein sequence ID" value="SDG97488.1"/>
    <property type="molecule type" value="Genomic_DNA"/>
</dbReference>
<name>A0A1G7YLT5_9BACI</name>
<dbReference type="Gene3D" id="3.40.50.450">
    <property type="match status" value="1"/>
</dbReference>
<dbReference type="SUPFAM" id="SSF102405">
    <property type="entry name" value="MCP/YpsA-like"/>
    <property type="match status" value="1"/>
</dbReference>
<dbReference type="Proteomes" id="UP000199163">
    <property type="component" value="Unassembled WGS sequence"/>
</dbReference>
<evidence type="ECO:0000256" key="1">
    <source>
        <dbReference type="ARBA" id="ARBA00006525"/>
    </source>
</evidence>